<dbReference type="CDD" id="cd05466">
    <property type="entry name" value="PBP2_LTTR_substrate"/>
    <property type="match status" value="1"/>
</dbReference>
<keyword evidence="7" id="KW-1185">Reference proteome</keyword>
<dbReference type="PANTHER" id="PTHR30419">
    <property type="entry name" value="HTH-TYPE TRANSCRIPTIONAL REGULATOR YBHD"/>
    <property type="match status" value="1"/>
</dbReference>
<dbReference type="EMBL" id="MZGV01000006">
    <property type="protein sequence ID" value="OPJ63997.1"/>
    <property type="molecule type" value="Genomic_DNA"/>
</dbReference>
<dbReference type="Gene3D" id="3.40.190.290">
    <property type="match status" value="1"/>
</dbReference>
<dbReference type="GO" id="GO:0003677">
    <property type="term" value="F:DNA binding"/>
    <property type="evidence" value="ECO:0007669"/>
    <property type="project" value="UniProtKB-KW"/>
</dbReference>
<organism evidence="6 7">
    <name type="scientific">Clostridium oryzae</name>
    <dbReference type="NCBI Taxonomy" id="1450648"/>
    <lineage>
        <taxon>Bacteria</taxon>
        <taxon>Bacillati</taxon>
        <taxon>Bacillota</taxon>
        <taxon>Clostridia</taxon>
        <taxon>Eubacteriales</taxon>
        <taxon>Clostridiaceae</taxon>
        <taxon>Clostridium</taxon>
    </lineage>
</organism>
<evidence type="ECO:0000256" key="2">
    <source>
        <dbReference type="ARBA" id="ARBA00023015"/>
    </source>
</evidence>
<protein>
    <submittedName>
        <fullName evidence="6">HTH-type transcriptional regulator CynR</fullName>
    </submittedName>
</protein>
<evidence type="ECO:0000256" key="4">
    <source>
        <dbReference type="ARBA" id="ARBA00023163"/>
    </source>
</evidence>
<dbReference type="SUPFAM" id="SSF53850">
    <property type="entry name" value="Periplasmic binding protein-like II"/>
    <property type="match status" value="1"/>
</dbReference>
<reference evidence="6 7" key="1">
    <citation type="submission" date="2017-03" db="EMBL/GenBank/DDBJ databases">
        <title>Genome sequence of Clostridium oryzae DSM 28571.</title>
        <authorList>
            <person name="Poehlein A."/>
            <person name="Daniel R."/>
        </authorList>
    </citation>
    <scope>NUCLEOTIDE SEQUENCE [LARGE SCALE GENOMIC DNA]</scope>
    <source>
        <strain evidence="6 7">DSM 28571</strain>
    </source>
</reference>
<evidence type="ECO:0000313" key="6">
    <source>
        <dbReference type="EMBL" id="OPJ63997.1"/>
    </source>
</evidence>
<evidence type="ECO:0000256" key="1">
    <source>
        <dbReference type="ARBA" id="ARBA00009437"/>
    </source>
</evidence>
<evidence type="ECO:0000256" key="3">
    <source>
        <dbReference type="ARBA" id="ARBA00023125"/>
    </source>
</evidence>
<dbReference type="OrthoDB" id="1652954at2"/>
<evidence type="ECO:0000313" key="7">
    <source>
        <dbReference type="Proteomes" id="UP000190080"/>
    </source>
</evidence>
<dbReference type="InterPro" id="IPR036388">
    <property type="entry name" value="WH-like_DNA-bd_sf"/>
</dbReference>
<dbReference type="STRING" id="1450648.CLORY_08690"/>
<dbReference type="InterPro" id="IPR005119">
    <property type="entry name" value="LysR_subst-bd"/>
</dbReference>
<dbReference type="RefSeq" id="WP_079422303.1">
    <property type="nucleotide sequence ID" value="NZ_MZGV01000006.1"/>
</dbReference>
<dbReference type="Pfam" id="PF00126">
    <property type="entry name" value="HTH_1"/>
    <property type="match status" value="1"/>
</dbReference>
<accession>A0A1V4IX57</accession>
<dbReference type="PANTHER" id="PTHR30419:SF8">
    <property type="entry name" value="NITROGEN ASSIMILATION TRANSCRIPTIONAL ACTIVATOR-RELATED"/>
    <property type="match status" value="1"/>
</dbReference>
<evidence type="ECO:0000259" key="5">
    <source>
        <dbReference type="PROSITE" id="PS50931"/>
    </source>
</evidence>
<dbReference type="InterPro" id="IPR000847">
    <property type="entry name" value="LysR_HTH_N"/>
</dbReference>
<dbReference type="GO" id="GO:0005829">
    <property type="term" value="C:cytosol"/>
    <property type="evidence" value="ECO:0007669"/>
    <property type="project" value="TreeGrafter"/>
</dbReference>
<keyword evidence="2" id="KW-0805">Transcription regulation</keyword>
<dbReference type="PROSITE" id="PS50931">
    <property type="entry name" value="HTH_LYSR"/>
    <property type="match status" value="1"/>
</dbReference>
<name>A0A1V4IX57_9CLOT</name>
<keyword evidence="3" id="KW-0238">DNA-binding</keyword>
<comment type="caution">
    <text evidence="6">The sequence shown here is derived from an EMBL/GenBank/DDBJ whole genome shotgun (WGS) entry which is preliminary data.</text>
</comment>
<dbReference type="Gene3D" id="1.10.10.10">
    <property type="entry name" value="Winged helix-like DNA-binding domain superfamily/Winged helix DNA-binding domain"/>
    <property type="match status" value="1"/>
</dbReference>
<dbReference type="Pfam" id="PF03466">
    <property type="entry name" value="LysR_substrate"/>
    <property type="match status" value="1"/>
</dbReference>
<feature type="domain" description="HTH lysR-type" evidence="5">
    <location>
        <begin position="1"/>
        <end position="58"/>
    </location>
</feature>
<dbReference type="InterPro" id="IPR036390">
    <property type="entry name" value="WH_DNA-bd_sf"/>
</dbReference>
<comment type="similarity">
    <text evidence="1">Belongs to the LysR transcriptional regulatory family.</text>
</comment>
<dbReference type="AlphaFoldDB" id="A0A1V4IX57"/>
<sequence length="298" mass="34020">MNTEALEYFIKVYEKKSVTSAAKDLFITPQGLSKTIKQLEVDLKAELFYRGSRGMEATECGELLYARAKHICYLMDDIKKEISIMNGRNSSLNVVVTYSTTLAIPLDLLFGFSKIYSNIPMKIKEFPDEYDISKLFQEEEVDVGFVMGHEDIENCEYKLIKSGEVVIIVSKNHPLALKDEISITELESEPLVIKSVETGKEHSLVDKCMEYGFTLDVKYEIGNPITMHKLCEENGLVGVSVDFIEEALTDKNLKTIRLKEKIPQSIYLITRKRVIQSKSVSLFRSYVKEYIKEENGSF</sequence>
<gene>
    <name evidence="6" type="primary">cynR_1</name>
    <name evidence="6" type="ORF">CLORY_08690</name>
</gene>
<dbReference type="GO" id="GO:0003700">
    <property type="term" value="F:DNA-binding transcription factor activity"/>
    <property type="evidence" value="ECO:0007669"/>
    <property type="project" value="InterPro"/>
</dbReference>
<dbReference type="SUPFAM" id="SSF46785">
    <property type="entry name" value="Winged helix' DNA-binding domain"/>
    <property type="match status" value="1"/>
</dbReference>
<proteinExistence type="inferred from homology"/>
<keyword evidence="4" id="KW-0804">Transcription</keyword>
<dbReference type="Proteomes" id="UP000190080">
    <property type="component" value="Unassembled WGS sequence"/>
</dbReference>
<dbReference type="InterPro" id="IPR050950">
    <property type="entry name" value="HTH-type_LysR_regulators"/>
</dbReference>